<dbReference type="Proteomes" id="UP001194746">
    <property type="component" value="Unassembled WGS sequence"/>
</dbReference>
<accession>A0AAD4CGH6</accession>
<dbReference type="AlphaFoldDB" id="A0AAD4CGH6"/>
<gene>
    <name evidence="4" type="ORF">FE257_000587</name>
</gene>
<evidence type="ECO:0000256" key="1">
    <source>
        <dbReference type="ARBA" id="ARBA00022737"/>
    </source>
</evidence>
<dbReference type="EMBL" id="VCAU01000100">
    <property type="protein sequence ID" value="KAF9885227.1"/>
    <property type="molecule type" value="Genomic_DNA"/>
</dbReference>
<dbReference type="PANTHER" id="PTHR40619:SF3">
    <property type="entry name" value="FUNGAL STAND N-TERMINAL GOODBYE DOMAIN-CONTAINING PROTEIN"/>
    <property type="match status" value="1"/>
</dbReference>
<feature type="domain" description="Nephrocystin 3-like N-terminal" evidence="3">
    <location>
        <begin position="409"/>
        <end position="550"/>
    </location>
</feature>
<evidence type="ECO:0000313" key="5">
    <source>
        <dbReference type="Proteomes" id="UP001194746"/>
    </source>
</evidence>
<proteinExistence type="predicted"/>
<protein>
    <submittedName>
        <fullName evidence="4">Uncharacterized protein</fullName>
    </submittedName>
</protein>
<dbReference type="PANTHER" id="PTHR40619">
    <property type="entry name" value="FUNGAL STAND N-TERMINAL GOODBYE DOMAIN-CONTAINING PROTEIN"/>
    <property type="match status" value="1"/>
</dbReference>
<sequence>MGETTSSTRHGLGSLVEGYMRRKLHHEIHPAFETLKDNDGQSSIGSKALKPMDLVRDGAIMPIKQDQEPQNPDDSDDNDLNELYRDALLERDRFREAMEDYERTTAGSNFKTDVTSQSLHTWEEVLEEVNKSSEAYSSRATVWGKIRAGLHKLGDNSRVFEAAARLADLRHGIADALAEIPSLLTCIHQALKIFKGSKDLHRCSASLYVSTLAVLHHIVCWYKTKAIKKLCHSILRQDMYEEKMNSLLQDLRAQSGRFDKAAQLCSYEAIQETRHISIKNQQTLDGYVDRSTTQWDIFQNEIRSDKASTLNEIHSIQHQVSDLVGIMERFLGSHDRVDPKTLDVRGPLLPSDKASIERRSLQMYLRSRDHAFTSLNYTPSTLETDLTTNLRNIWQLPLPSQDRILATMQTPQLHTWITTAAPSALFLNLNTPATSPSSSFLLARLTQSINNRPAGNNNIYTLAFFCSAHLSPTDPNSGPPGMLRSLIAQLLESHPGFDLDTVRRISQTPMTNVHDLCVIFEELVKQLPPDVVVFCLVDGVTEFEDRAKMWDSGEEGIRGLLGVVERCVQSQGRAAGRCVFKLLLTSHRKSRRLWRLVMRQVGDVVWMPDKVPSSGGLTKGRWRESVEGKMDW</sequence>
<dbReference type="Pfam" id="PF24809">
    <property type="entry name" value="DUF7708"/>
    <property type="match status" value="1"/>
</dbReference>
<keyword evidence="1" id="KW-0677">Repeat</keyword>
<reference evidence="4" key="2">
    <citation type="submission" date="2020-02" db="EMBL/GenBank/DDBJ databases">
        <authorList>
            <person name="Gilchrist C.L.M."/>
            <person name="Chooi Y.-H."/>
        </authorList>
    </citation>
    <scope>NUCLEOTIDE SEQUENCE</scope>
    <source>
        <strain evidence="4">MST-FP2251</strain>
    </source>
</reference>
<organism evidence="4 5">
    <name type="scientific">Aspergillus nanangensis</name>
    <dbReference type="NCBI Taxonomy" id="2582783"/>
    <lineage>
        <taxon>Eukaryota</taxon>
        <taxon>Fungi</taxon>
        <taxon>Dikarya</taxon>
        <taxon>Ascomycota</taxon>
        <taxon>Pezizomycotina</taxon>
        <taxon>Eurotiomycetes</taxon>
        <taxon>Eurotiomycetidae</taxon>
        <taxon>Eurotiales</taxon>
        <taxon>Aspergillaceae</taxon>
        <taxon>Aspergillus</taxon>
        <taxon>Aspergillus subgen. Circumdati</taxon>
    </lineage>
</organism>
<keyword evidence="5" id="KW-1185">Reference proteome</keyword>
<evidence type="ECO:0000259" key="2">
    <source>
        <dbReference type="Pfam" id="PF24809"/>
    </source>
</evidence>
<dbReference type="Pfam" id="PF24883">
    <property type="entry name" value="NPHP3_N"/>
    <property type="match status" value="1"/>
</dbReference>
<name>A0AAD4CGH6_ASPNN</name>
<comment type="caution">
    <text evidence="4">The sequence shown here is derived from an EMBL/GenBank/DDBJ whole genome shotgun (WGS) entry which is preliminary data.</text>
</comment>
<evidence type="ECO:0000313" key="4">
    <source>
        <dbReference type="EMBL" id="KAF9885227.1"/>
    </source>
</evidence>
<dbReference type="InterPro" id="IPR056884">
    <property type="entry name" value="NPHP3-like_N"/>
</dbReference>
<reference evidence="4" key="1">
    <citation type="journal article" date="2019" name="Beilstein J. Org. Chem.">
        <title>Nanangenines: drimane sesquiterpenoids as the dominant metabolite cohort of a novel Australian fungus, Aspergillus nanangensis.</title>
        <authorList>
            <person name="Lacey H.J."/>
            <person name="Gilchrist C.L.M."/>
            <person name="Crombie A."/>
            <person name="Kalaitzis J.A."/>
            <person name="Vuong D."/>
            <person name="Rutledge P.J."/>
            <person name="Turner P."/>
            <person name="Pitt J.I."/>
            <person name="Lacey E."/>
            <person name="Chooi Y.H."/>
            <person name="Piggott A.M."/>
        </authorList>
    </citation>
    <scope>NUCLEOTIDE SEQUENCE</scope>
    <source>
        <strain evidence="4">MST-FP2251</strain>
    </source>
</reference>
<evidence type="ECO:0000259" key="3">
    <source>
        <dbReference type="Pfam" id="PF24883"/>
    </source>
</evidence>
<dbReference type="InterPro" id="IPR056125">
    <property type="entry name" value="DUF7708"/>
</dbReference>
<feature type="domain" description="DUF7708" evidence="2">
    <location>
        <begin position="117"/>
        <end position="265"/>
    </location>
</feature>